<organism evidence="6 7">
    <name type="scientific">Symbiodinium necroappetens</name>
    <dbReference type="NCBI Taxonomy" id="1628268"/>
    <lineage>
        <taxon>Eukaryota</taxon>
        <taxon>Sar</taxon>
        <taxon>Alveolata</taxon>
        <taxon>Dinophyceae</taxon>
        <taxon>Suessiales</taxon>
        <taxon>Symbiodiniaceae</taxon>
        <taxon>Symbiodinium</taxon>
    </lineage>
</organism>
<keyword evidence="1" id="KW-0677">Repeat</keyword>
<feature type="signal peptide" evidence="4">
    <location>
        <begin position="1"/>
        <end position="27"/>
    </location>
</feature>
<dbReference type="Gene3D" id="3.40.50.1820">
    <property type="entry name" value="alpha/beta hydrolase"/>
    <property type="match status" value="1"/>
</dbReference>
<dbReference type="SUPFAM" id="SSF53474">
    <property type="entry name" value="alpha/beta-Hydrolases"/>
    <property type="match status" value="1"/>
</dbReference>
<proteinExistence type="predicted"/>
<feature type="non-terminal residue" evidence="6">
    <location>
        <position position="1"/>
    </location>
</feature>
<evidence type="ECO:0000256" key="3">
    <source>
        <dbReference type="SAM" id="MobiDB-lite"/>
    </source>
</evidence>
<feature type="region of interest" description="Disordered" evidence="3">
    <location>
        <begin position="679"/>
        <end position="762"/>
    </location>
</feature>
<dbReference type="InterPro" id="IPR029058">
    <property type="entry name" value="AB_hydrolase_fold"/>
</dbReference>
<dbReference type="Pfam" id="PF02230">
    <property type="entry name" value="Abhydrolase_2"/>
    <property type="match status" value="1"/>
</dbReference>
<dbReference type="PANTHER" id="PTHR47447">
    <property type="entry name" value="OS03G0856100 PROTEIN"/>
    <property type="match status" value="1"/>
</dbReference>
<dbReference type="InterPro" id="IPR002885">
    <property type="entry name" value="PPR_rpt"/>
</dbReference>
<feature type="repeat" description="PPR" evidence="2">
    <location>
        <begin position="213"/>
        <end position="247"/>
    </location>
</feature>
<evidence type="ECO:0000313" key="7">
    <source>
        <dbReference type="Proteomes" id="UP000601435"/>
    </source>
</evidence>
<gene>
    <name evidence="6" type="ORF">SNEC2469_LOCUS10042</name>
</gene>
<dbReference type="Pfam" id="PF13812">
    <property type="entry name" value="PPR_3"/>
    <property type="match status" value="1"/>
</dbReference>
<evidence type="ECO:0000259" key="5">
    <source>
        <dbReference type="Pfam" id="PF02230"/>
    </source>
</evidence>
<accession>A0A812Q1T8</accession>
<name>A0A812Q1T8_9DINO</name>
<feature type="domain" description="Phospholipase/carboxylesterase/thioesterase" evidence="5">
    <location>
        <begin position="360"/>
        <end position="451"/>
    </location>
</feature>
<dbReference type="InterPro" id="IPR011990">
    <property type="entry name" value="TPR-like_helical_dom_sf"/>
</dbReference>
<dbReference type="GO" id="GO:0016787">
    <property type="term" value="F:hydrolase activity"/>
    <property type="evidence" value="ECO:0007669"/>
    <property type="project" value="InterPro"/>
</dbReference>
<keyword evidence="7" id="KW-1185">Reference proteome</keyword>
<reference evidence="6" key="1">
    <citation type="submission" date="2021-02" db="EMBL/GenBank/DDBJ databases">
        <authorList>
            <person name="Dougan E. K."/>
            <person name="Rhodes N."/>
            <person name="Thang M."/>
            <person name="Chan C."/>
        </authorList>
    </citation>
    <scope>NUCLEOTIDE SEQUENCE</scope>
</reference>
<dbReference type="PANTHER" id="PTHR47447:SF17">
    <property type="entry name" value="OS12G0638900 PROTEIN"/>
    <property type="match status" value="1"/>
</dbReference>
<evidence type="ECO:0000256" key="1">
    <source>
        <dbReference type="ARBA" id="ARBA00022737"/>
    </source>
</evidence>
<evidence type="ECO:0000313" key="6">
    <source>
        <dbReference type="EMBL" id="CAE7373060.1"/>
    </source>
</evidence>
<dbReference type="OrthoDB" id="2419021at2759"/>
<dbReference type="PROSITE" id="PS51375">
    <property type="entry name" value="PPR"/>
    <property type="match status" value="1"/>
</dbReference>
<feature type="compositionally biased region" description="Basic and acidic residues" evidence="3">
    <location>
        <begin position="684"/>
        <end position="703"/>
    </location>
</feature>
<comment type="caution">
    <text evidence="6">The sequence shown here is derived from an EMBL/GenBank/DDBJ whole genome shotgun (WGS) entry which is preliminary data.</text>
</comment>
<dbReference type="AlphaFoldDB" id="A0A812Q1T8"/>
<evidence type="ECO:0000256" key="4">
    <source>
        <dbReference type="SAM" id="SignalP"/>
    </source>
</evidence>
<dbReference type="Proteomes" id="UP000601435">
    <property type="component" value="Unassembled WGS sequence"/>
</dbReference>
<feature type="chain" id="PRO_5032580676" description="Phospholipase/carboxylesterase/thioesterase domain-containing protein" evidence="4">
    <location>
        <begin position="28"/>
        <end position="1233"/>
    </location>
</feature>
<protein>
    <recommendedName>
        <fullName evidence="5">Phospholipase/carboxylesterase/thioesterase domain-containing protein</fullName>
    </recommendedName>
</protein>
<dbReference type="EMBL" id="CAJNJA010016032">
    <property type="protein sequence ID" value="CAE7373060.1"/>
    <property type="molecule type" value="Genomic_DNA"/>
</dbReference>
<feature type="region of interest" description="Disordered" evidence="3">
    <location>
        <begin position="552"/>
        <end position="659"/>
    </location>
</feature>
<sequence>MARSIVKPTLSFLHLLLFLWLSVPFAGFWHLGRHESAFSTKMSRTELQKKRAEEGLQIPLRFGLDDAKSLSAAEKATCERIRAAVERKDWYAAKQAFDASDKSSAPMYNLLLAAALKLGNFESGVKIYRDLEARHVDKTVKSYCCAIRLFSQLERKDETLQVWDEACATQVWNNSESAISLMCAALNAAAQFGDFALAKDLLDMMREKGKILNVVDYNQALDACKNSLQPEAAMGLYSDMVSAGITPNVITFALLVSAHSGKALESISDVTSQMVPYDIEPNVPFLEELVSAMIGARRPGVKIIDVQQAEKVASEAPATHLRAAQRVIAHVESEGFSTPWTSGAPRARGLRVVLPTAPKVAQPWGPVETSWHEYASADSNQVGDGSLLAEQRQRLRRLLEQEVDRLNGRSERIFLGGLSQGCTAALDIYLQEACTLRLGGFVGSVGFLPSDELGFHAANEAVEALLADKDQAARPAVLQSAEDAGWATAALIASNLTASAALEPLRAVMGRGRVQKAKAKKKDKAWSNGKRKFKAQDPVYRGMVDPNVKLAHQKRKGVVQKNGAPKGDADSSDIPPLFGVSGVFGESASLAPTSDPKPGRGKRRRRGAGEVPPEAAESKEPKRKRKDASSNSTALPAFLKSAMLPQADAGPALPKKKELESMADYSRRLDDAVKSKLQVVQKKANTDHQRQRQKERAKVLKEKKNAKKGLKTNPTEVPEPLLGRMDRPKFGDVVQRPPTFSKDALKAGAKGKQKSGDGAGKQGTLAASNLADYVGQVRDAYETMFSANTGALKDTDARAENMLEANLRRLKDHAAALGGKCLAIEYKNRRTNVHWQCRHGHKWDAAPHNVLNNKSWCPECARNRRRIPLQRLQDHARARGGRCLSASKYNRSQTQVPWECELGHTWEATPSNVLHRASWCPACSRKGRTIKKRSLKDLQDHAASLGSRCLSTTFESMRTPVRWQCHEGHTWPARPDNVLNSKSWCPVCAGKAPLDLGRLQEHAARRGGECLATEYANNRSKVTWKCQHGHTWQATPNMVLKQGQWCPHCRKIGLPRLRAHAASLGGRCLAKLYQNANEKLLWECTEGHRWKASARNVMHGNTWCPQCATSTWRTEAEVRSMLETIFHPATFPSCWPSFLEGLHLDGYCSNLSLAFEYQGEQHYDPESYFHFGNPSSFHAQQERDARKANLCREAAPQLVIVPCFVNDKRTFVLTALLQWFSWAQIAPTELPMP</sequence>
<dbReference type="InterPro" id="IPR003140">
    <property type="entry name" value="PLipase/COase/thioEstase"/>
</dbReference>
<evidence type="ECO:0000256" key="2">
    <source>
        <dbReference type="PROSITE-ProRule" id="PRU00708"/>
    </source>
</evidence>
<keyword evidence="4" id="KW-0732">Signal</keyword>
<dbReference type="Gene3D" id="1.25.40.10">
    <property type="entry name" value="Tetratricopeptide repeat domain"/>
    <property type="match status" value="2"/>
</dbReference>